<dbReference type="AlphaFoldDB" id="A0A0V0QMF2"/>
<evidence type="ECO:0000313" key="2">
    <source>
        <dbReference type="EMBL" id="KRX03141.1"/>
    </source>
</evidence>
<dbReference type="EMBL" id="LDAU01000144">
    <property type="protein sequence ID" value="KRX03141.1"/>
    <property type="molecule type" value="Genomic_DNA"/>
</dbReference>
<dbReference type="Proteomes" id="UP000054937">
    <property type="component" value="Unassembled WGS sequence"/>
</dbReference>
<comment type="caution">
    <text evidence="2">The sequence shown here is derived from an EMBL/GenBank/DDBJ whole genome shotgun (WGS) entry which is preliminary data.</text>
</comment>
<organism evidence="2 3">
    <name type="scientific">Pseudocohnilembus persalinus</name>
    <name type="common">Ciliate</name>
    <dbReference type="NCBI Taxonomy" id="266149"/>
    <lineage>
        <taxon>Eukaryota</taxon>
        <taxon>Sar</taxon>
        <taxon>Alveolata</taxon>
        <taxon>Ciliophora</taxon>
        <taxon>Intramacronucleata</taxon>
        <taxon>Oligohymenophorea</taxon>
        <taxon>Scuticociliatia</taxon>
        <taxon>Philasterida</taxon>
        <taxon>Pseudocohnilembidae</taxon>
        <taxon>Pseudocohnilembus</taxon>
    </lineage>
</organism>
<proteinExistence type="predicted"/>
<evidence type="ECO:0000256" key="1">
    <source>
        <dbReference type="SAM" id="Coils"/>
    </source>
</evidence>
<protein>
    <submittedName>
        <fullName evidence="2">Uncharacterized protein</fullName>
    </submittedName>
</protein>
<accession>A0A0V0QMF2</accession>
<keyword evidence="1" id="KW-0175">Coiled coil</keyword>
<keyword evidence="3" id="KW-1185">Reference proteome</keyword>
<evidence type="ECO:0000313" key="3">
    <source>
        <dbReference type="Proteomes" id="UP000054937"/>
    </source>
</evidence>
<gene>
    <name evidence="2" type="ORF">PPERSA_10222</name>
</gene>
<name>A0A0V0QMF2_PSEPJ</name>
<sequence length="398" mass="47703">MDNKSCYKEGHDEEPFTTLCFSEQEQNILKCLNCLNEVHNDFQISINQLLKKPSSEISNWPPLKDKELQKKIKELMKTQKEEQQNRNTQQQELKEQIEQIFQKQIHEIVQQLDLVKNNIFQQIDLYFYYDFNQIFDLQEIKNSLQDYFSQKIQKKELFQKMKNFMQNLPQENKTDFIYKQQSNETQALKNNYNYIQDKISSIKNWIQPLDLQLNNDIDFLQFEPSTYNNQQKEISITSNKIDIIFSENETGKRKNVFSNILNNEKTYKLRFKINLQQKQFNNVQIVFGVVNNVDKNQSISWSRCGFQYQIGSAFSCKRNTKTEIVNGIKQIFENKNEIIVNFIFNIKKKIYQLYDDEKNFYMENIEQQVQQDNNINEWVFAIGIYQGPNCKNIVKITQ</sequence>
<dbReference type="InParanoid" id="A0A0V0QMF2"/>
<feature type="coiled-coil region" evidence="1">
    <location>
        <begin position="65"/>
        <end position="100"/>
    </location>
</feature>
<reference evidence="2 3" key="1">
    <citation type="journal article" date="2015" name="Sci. Rep.">
        <title>Genome of the facultative scuticociliatosis pathogen Pseudocohnilembus persalinus provides insight into its virulence through horizontal gene transfer.</title>
        <authorList>
            <person name="Xiong J."/>
            <person name="Wang G."/>
            <person name="Cheng J."/>
            <person name="Tian M."/>
            <person name="Pan X."/>
            <person name="Warren A."/>
            <person name="Jiang C."/>
            <person name="Yuan D."/>
            <person name="Miao W."/>
        </authorList>
    </citation>
    <scope>NUCLEOTIDE SEQUENCE [LARGE SCALE GENOMIC DNA]</scope>
    <source>
        <strain evidence="2">36N120E</strain>
    </source>
</reference>